<dbReference type="InterPro" id="IPR002201">
    <property type="entry name" value="Glyco_trans_9"/>
</dbReference>
<dbReference type="HOGENOM" id="CLU_038371_3_0_10"/>
<dbReference type="Pfam" id="PF01075">
    <property type="entry name" value="Glyco_transf_9"/>
    <property type="match status" value="1"/>
</dbReference>
<dbReference type="SUPFAM" id="SSF53756">
    <property type="entry name" value="UDP-Glycosyltransferase/glycogen phosphorylase"/>
    <property type="match status" value="1"/>
</dbReference>
<protein>
    <submittedName>
        <fullName evidence="3">Glycosyl transferase family 9</fullName>
    </submittedName>
</protein>
<dbReference type="eggNOG" id="COG0859">
    <property type="taxonomic scope" value="Bacteria"/>
</dbReference>
<dbReference type="AlphaFoldDB" id="B3QU14"/>
<accession>B3QU14</accession>
<keyword evidence="2 3" id="KW-0808">Transferase</keyword>
<name>B3QU14_CHLT3</name>
<organism evidence="3 4">
    <name type="scientific">Chloroherpeton thalassium (strain ATCC 35110 / GB-78)</name>
    <dbReference type="NCBI Taxonomy" id="517418"/>
    <lineage>
        <taxon>Bacteria</taxon>
        <taxon>Pseudomonadati</taxon>
        <taxon>Chlorobiota</taxon>
        <taxon>Chlorobiia</taxon>
        <taxon>Chlorobiales</taxon>
        <taxon>Chloroherpetonaceae</taxon>
        <taxon>Chloroherpeton</taxon>
    </lineage>
</organism>
<dbReference type="EMBL" id="CP001100">
    <property type="protein sequence ID" value="ACF12812.1"/>
    <property type="molecule type" value="Genomic_DNA"/>
</dbReference>
<evidence type="ECO:0000313" key="4">
    <source>
        <dbReference type="Proteomes" id="UP000001208"/>
    </source>
</evidence>
<dbReference type="STRING" id="517418.Ctha_0341"/>
<evidence type="ECO:0000256" key="1">
    <source>
        <dbReference type="ARBA" id="ARBA00022676"/>
    </source>
</evidence>
<sequence length="331" mass="37216">MSVTSILVIRLSAIGDIILTTPLVRQLRRKFPQAEIDFFIKPAYRSILAENPYLSAVVSEPEKLKSQYDVVIDLQNNFRSSQIRKRRSSRVFCYQKRNWKKFLLVHFKVNVLKNNLPVPERYLEAIAALDLSDDGFGCDYFITEKDRAFAEKAMAQKRKTLALCFGAKHFTKQYPPARYAEVINKLFAEQPPVQILLLGGKEDAPLAKAISANVADKTHLRDFSGQCTLGQTAALLACCDAVLTNDTGLMHMASAFGKKMVVIFGSSVREFGFAPYRTPHKILEIPALACRPCSHIGKSQCPKKHFQCMNLITPESVVRAVREALSDSVDW</sequence>
<proteinExistence type="predicted"/>
<reference evidence="3 4" key="1">
    <citation type="submission" date="2008-06" db="EMBL/GenBank/DDBJ databases">
        <title>Complete sequence of Chloroherpeton thalassium ATCC 35110.</title>
        <authorList>
            <consortium name="US DOE Joint Genome Institute"/>
            <person name="Lucas S."/>
            <person name="Copeland A."/>
            <person name="Lapidus A."/>
            <person name="Glavina del Rio T."/>
            <person name="Dalin E."/>
            <person name="Tice H."/>
            <person name="Bruce D."/>
            <person name="Goodwin L."/>
            <person name="Pitluck S."/>
            <person name="Schmutz J."/>
            <person name="Larimer F."/>
            <person name="Land M."/>
            <person name="Hauser L."/>
            <person name="Kyrpides N."/>
            <person name="Mikhailova N."/>
            <person name="Liu Z."/>
            <person name="Li T."/>
            <person name="Zhao F."/>
            <person name="Overmann J."/>
            <person name="Bryant D.A."/>
            <person name="Richardson P."/>
        </authorList>
    </citation>
    <scope>NUCLEOTIDE SEQUENCE [LARGE SCALE GENOMIC DNA]</scope>
    <source>
        <strain evidence="4">ATCC 35110 / GB-78</strain>
    </source>
</reference>
<gene>
    <name evidence="3" type="ordered locus">Ctha_0341</name>
</gene>
<dbReference type="CDD" id="cd03789">
    <property type="entry name" value="GT9_LPS_heptosyltransferase"/>
    <property type="match status" value="1"/>
</dbReference>
<keyword evidence="4" id="KW-1185">Reference proteome</keyword>
<dbReference type="GO" id="GO:0009244">
    <property type="term" value="P:lipopolysaccharide core region biosynthetic process"/>
    <property type="evidence" value="ECO:0007669"/>
    <property type="project" value="TreeGrafter"/>
</dbReference>
<dbReference type="KEGG" id="cts:Ctha_0341"/>
<dbReference type="InterPro" id="IPR051199">
    <property type="entry name" value="LPS_LOS_Heptosyltrfase"/>
</dbReference>
<dbReference type="GO" id="GO:0008713">
    <property type="term" value="F:ADP-heptose-lipopolysaccharide heptosyltransferase activity"/>
    <property type="evidence" value="ECO:0007669"/>
    <property type="project" value="TreeGrafter"/>
</dbReference>
<dbReference type="RefSeq" id="WP_012498896.1">
    <property type="nucleotide sequence ID" value="NC_011026.1"/>
</dbReference>
<dbReference type="CAZy" id="GT9">
    <property type="family name" value="Glycosyltransferase Family 9"/>
</dbReference>
<evidence type="ECO:0000313" key="3">
    <source>
        <dbReference type="EMBL" id="ACF12812.1"/>
    </source>
</evidence>
<evidence type="ECO:0000256" key="2">
    <source>
        <dbReference type="ARBA" id="ARBA00022679"/>
    </source>
</evidence>
<dbReference type="Gene3D" id="3.40.50.2000">
    <property type="entry name" value="Glycogen Phosphorylase B"/>
    <property type="match status" value="2"/>
</dbReference>
<dbReference type="Proteomes" id="UP000001208">
    <property type="component" value="Chromosome"/>
</dbReference>
<dbReference type="GO" id="GO:0005829">
    <property type="term" value="C:cytosol"/>
    <property type="evidence" value="ECO:0007669"/>
    <property type="project" value="TreeGrafter"/>
</dbReference>
<dbReference type="OrthoDB" id="9768048at2"/>
<keyword evidence="1" id="KW-0328">Glycosyltransferase</keyword>
<dbReference type="PANTHER" id="PTHR30160:SF1">
    <property type="entry name" value="LIPOPOLYSACCHARIDE 1,2-N-ACETYLGLUCOSAMINETRANSFERASE-RELATED"/>
    <property type="match status" value="1"/>
</dbReference>
<dbReference type="PANTHER" id="PTHR30160">
    <property type="entry name" value="TETRAACYLDISACCHARIDE 4'-KINASE-RELATED"/>
    <property type="match status" value="1"/>
</dbReference>